<accession>A0A9N9RWA4</accession>
<dbReference type="AlphaFoldDB" id="A0A9N9RWA4"/>
<dbReference type="EMBL" id="OU895878">
    <property type="protein sequence ID" value="CAG9804041.1"/>
    <property type="molecule type" value="Genomic_DNA"/>
</dbReference>
<keyword evidence="2" id="KW-1185">Reference proteome</keyword>
<protein>
    <submittedName>
        <fullName evidence="1">Uncharacterized protein</fullName>
    </submittedName>
</protein>
<name>A0A9N9RWA4_9DIPT</name>
<sequence length="523" mass="60497">MSKASIQKVKQKNKVTIEVDDWQIKEIKLVHKEVTGNDWAVIRIAFLSSTLIELIKQRSQKVNGRNAYTIQLNDKNLRYVVVDNTLERFKLKNVAKNRKMTDLTSVFVGFRTREQSKFIKNKFIEAGSEARYSLTYMYLERYNQQTSYQTSQNHQQITATAMSLPPFPRFQSYNAPVTPSNSINALGSGYMDLRSQLDESRLAMQRNNIVRGLANQSMIIPELLLRQIKEIKLVHKEVTGNDWAVIRIAFSSSTLIELIKQRSQKVNGRNAYTIQLNDKNLRYVVVDNTLERFKLKNVAKNRKMTDLTSVFVGFRTREQSKFIKNKFIEAGSEARYSLTYMYLERYNQQTSYQTSQNHQQITATAMSLPPFPRFQSYNAPVTPSNSINALGSGYMDLRSQLDESRLAMQRNNIVRGLANQSMIIPELLLRQIKEIKLVHKEVTGNDWAVIRIAFSSSTLIELIKQRSQKVNGRNAYTIQLNDKNLRYVVVDNTLERFKLKNVAKNRKMTDLVLMGSYDKDFRG</sequence>
<evidence type="ECO:0000313" key="2">
    <source>
        <dbReference type="Proteomes" id="UP001153620"/>
    </source>
</evidence>
<reference evidence="1" key="1">
    <citation type="submission" date="2022-01" db="EMBL/GenBank/DDBJ databases">
        <authorList>
            <person name="King R."/>
        </authorList>
    </citation>
    <scope>NUCLEOTIDE SEQUENCE</scope>
</reference>
<proteinExistence type="predicted"/>
<evidence type="ECO:0000313" key="1">
    <source>
        <dbReference type="EMBL" id="CAG9804041.1"/>
    </source>
</evidence>
<organism evidence="1 2">
    <name type="scientific">Chironomus riparius</name>
    <dbReference type="NCBI Taxonomy" id="315576"/>
    <lineage>
        <taxon>Eukaryota</taxon>
        <taxon>Metazoa</taxon>
        <taxon>Ecdysozoa</taxon>
        <taxon>Arthropoda</taxon>
        <taxon>Hexapoda</taxon>
        <taxon>Insecta</taxon>
        <taxon>Pterygota</taxon>
        <taxon>Neoptera</taxon>
        <taxon>Endopterygota</taxon>
        <taxon>Diptera</taxon>
        <taxon>Nematocera</taxon>
        <taxon>Chironomoidea</taxon>
        <taxon>Chironomidae</taxon>
        <taxon>Chironominae</taxon>
        <taxon>Chironomus</taxon>
    </lineage>
</organism>
<reference evidence="1" key="2">
    <citation type="submission" date="2022-10" db="EMBL/GenBank/DDBJ databases">
        <authorList>
            <consortium name="ENA_rothamsted_submissions"/>
            <consortium name="culmorum"/>
            <person name="King R."/>
        </authorList>
    </citation>
    <scope>NUCLEOTIDE SEQUENCE</scope>
</reference>
<gene>
    <name evidence="1" type="ORF">CHIRRI_LOCUS6936</name>
</gene>
<dbReference type="Proteomes" id="UP001153620">
    <property type="component" value="Chromosome 2"/>
</dbReference>